<evidence type="ECO:0000256" key="1">
    <source>
        <dbReference type="ARBA" id="ARBA00004651"/>
    </source>
</evidence>
<comment type="caution">
    <text evidence="7">The sequence shown here is derived from an EMBL/GenBank/DDBJ whole genome shotgun (WGS) entry which is preliminary data.</text>
</comment>
<dbReference type="EMBL" id="JABEPQ010000001">
    <property type="protein sequence ID" value="NNM45802.1"/>
    <property type="molecule type" value="Genomic_DNA"/>
</dbReference>
<reference evidence="7 8" key="1">
    <citation type="submission" date="2020-04" db="EMBL/GenBank/DDBJ databases">
        <title>Knoellia sp. isolate from air conditioner.</title>
        <authorList>
            <person name="Chea S."/>
            <person name="Kim D.-U."/>
        </authorList>
    </citation>
    <scope>NUCLEOTIDE SEQUENCE [LARGE SCALE GENOMIC DNA]</scope>
    <source>
        <strain evidence="7 8">DB2414S</strain>
    </source>
</reference>
<keyword evidence="5" id="KW-1133">Transmembrane helix</keyword>
<sequence>MTLVRRVARPMLAALFVIQGYQQLRQPGVMKPKVEPFAQKLAPLGVPNDPELLVRANGATMMGAGAMLATGNFPRIASLVLAGSMVPTTYVGHAFWEEKDPTARRMQRIQFLKNISLIGGLLLASVDTEGKPGLAYRVGMAEDSARRTAKRAKREAKIATKAARREAKLAATQAHDALT</sequence>
<dbReference type="PANTHER" id="PTHR33452:SF1">
    <property type="entry name" value="INNER MEMBRANE PROTEIN YPHA-RELATED"/>
    <property type="match status" value="1"/>
</dbReference>
<gene>
    <name evidence="7" type="ORF">HJG52_07255</name>
</gene>
<proteinExistence type="inferred from homology"/>
<comment type="similarity">
    <text evidence="2">Belongs to the DoxX family.</text>
</comment>
<dbReference type="Proteomes" id="UP000588586">
    <property type="component" value="Unassembled WGS sequence"/>
</dbReference>
<name>A0A849HEW9_9MICO</name>
<evidence type="ECO:0000256" key="2">
    <source>
        <dbReference type="ARBA" id="ARBA00006679"/>
    </source>
</evidence>
<evidence type="ECO:0000256" key="4">
    <source>
        <dbReference type="ARBA" id="ARBA00022692"/>
    </source>
</evidence>
<dbReference type="AlphaFoldDB" id="A0A849HEW9"/>
<evidence type="ECO:0000313" key="8">
    <source>
        <dbReference type="Proteomes" id="UP000588586"/>
    </source>
</evidence>
<keyword evidence="8" id="KW-1185">Reference proteome</keyword>
<evidence type="ECO:0000256" key="6">
    <source>
        <dbReference type="ARBA" id="ARBA00023136"/>
    </source>
</evidence>
<protein>
    <submittedName>
        <fullName evidence="7">DoxX family protein</fullName>
    </submittedName>
</protein>
<keyword evidence="6" id="KW-0472">Membrane</keyword>
<comment type="subcellular location">
    <subcellularLocation>
        <location evidence="1">Cell membrane</location>
        <topology evidence="1">Multi-pass membrane protein</topology>
    </subcellularLocation>
</comment>
<keyword evidence="4" id="KW-0812">Transmembrane</keyword>
<dbReference type="InterPro" id="IPR051907">
    <property type="entry name" value="DoxX-like_oxidoreductase"/>
</dbReference>
<keyword evidence="3" id="KW-1003">Cell membrane</keyword>
<dbReference type="RefSeq" id="WP_171242783.1">
    <property type="nucleotide sequence ID" value="NZ_JABEPQ010000001.1"/>
</dbReference>
<accession>A0A849HEW9</accession>
<dbReference type="PANTHER" id="PTHR33452">
    <property type="entry name" value="OXIDOREDUCTASE CATD-RELATED"/>
    <property type="match status" value="1"/>
</dbReference>
<evidence type="ECO:0000313" key="7">
    <source>
        <dbReference type="EMBL" id="NNM45802.1"/>
    </source>
</evidence>
<dbReference type="Pfam" id="PF07681">
    <property type="entry name" value="DoxX"/>
    <property type="match status" value="1"/>
</dbReference>
<dbReference type="InterPro" id="IPR032808">
    <property type="entry name" value="DoxX"/>
</dbReference>
<organism evidence="7 8">
    <name type="scientific">Knoellia koreensis</name>
    <dbReference type="NCBI Taxonomy" id="2730921"/>
    <lineage>
        <taxon>Bacteria</taxon>
        <taxon>Bacillati</taxon>
        <taxon>Actinomycetota</taxon>
        <taxon>Actinomycetes</taxon>
        <taxon>Micrococcales</taxon>
        <taxon>Intrasporangiaceae</taxon>
        <taxon>Knoellia</taxon>
    </lineage>
</organism>
<evidence type="ECO:0000256" key="5">
    <source>
        <dbReference type="ARBA" id="ARBA00022989"/>
    </source>
</evidence>
<dbReference type="GO" id="GO:0005886">
    <property type="term" value="C:plasma membrane"/>
    <property type="evidence" value="ECO:0007669"/>
    <property type="project" value="UniProtKB-SubCell"/>
</dbReference>
<evidence type="ECO:0000256" key="3">
    <source>
        <dbReference type="ARBA" id="ARBA00022475"/>
    </source>
</evidence>